<accession>A0A225UU43</accession>
<dbReference type="EMBL" id="NBNE01011414">
    <property type="protein sequence ID" value="OWY96610.1"/>
    <property type="molecule type" value="Genomic_DNA"/>
</dbReference>
<proteinExistence type="predicted"/>
<name>A0A225UU43_9STRA</name>
<keyword evidence="2" id="KW-1185">Reference proteome</keyword>
<evidence type="ECO:0000313" key="1">
    <source>
        <dbReference type="EMBL" id="OWY96610.1"/>
    </source>
</evidence>
<dbReference type="Proteomes" id="UP000198211">
    <property type="component" value="Unassembled WGS sequence"/>
</dbReference>
<sequence length="214" mass="24006">MCGPEGPHLYRGNLLCTTHQKANLTCNAVTQTVQLGLEMQKWLLEDGLPALPAQYHEAAATVANQVLTTYPFKSIQGLGNHTDYNFAMLYRALPPSFAGFQNATIQTSRTRTAPKIAVNDSVLTSIRQAVDHDGVATVFLPLNFHNALHEKNIFLRPAKPNRVPERRLNYREQHKKPQYVMVPQNSLIQFDAFSCGVFVCWMFIRQVLLGPPST</sequence>
<evidence type="ECO:0008006" key="3">
    <source>
        <dbReference type="Google" id="ProtNLM"/>
    </source>
</evidence>
<evidence type="ECO:0000313" key="2">
    <source>
        <dbReference type="Proteomes" id="UP000198211"/>
    </source>
</evidence>
<protein>
    <recommendedName>
        <fullName evidence="3">Ubiquitin-like protease family profile domain-containing protein</fullName>
    </recommendedName>
</protein>
<reference evidence="2" key="1">
    <citation type="submission" date="2017-03" db="EMBL/GenBank/DDBJ databases">
        <title>Phytopthora megakarya and P. palmivora, two closely related causual agents of cacao black pod achieved similar genome size and gene model numbers by different mechanisms.</title>
        <authorList>
            <person name="Ali S."/>
            <person name="Shao J."/>
            <person name="Larry D.J."/>
            <person name="Kronmiller B."/>
            <person name="Shen D."/>
            <person name="Strem M.D."/>
            <person name="Melnick R.L."/>
            <person name="Guiltinan M.J."/>
            <person name="Tyler B.M."/>
            <person name="Meinhardt L.W."/>
            <person name="Bailey B.A."/>
        </authorList>
    </citation>
    <scope>NUCLEOTIDE SEQUENCE [LARGE SCALE GENOMIC DNA]</scope>
    <source>
        <strain evidence="2">zdho120</strain>
    </source>
</reference>
<organism evidence="1 2">
    <name type="scientific">Phytophthora megakarya</name>
    <dbReference type="NCBI Taxonomy" id="4795"/>
    <lineage>
        <taxon>Eukaryota</taxon>
        <taxon>Sar</taxon>
        <taxon>Stramenopiles</taxon>
        <taxon>Oomycota</taxon>
        <taxon>Peronosporomycetes</taxon>
        <taxon>Peronosporales</taxon>
        <taxon>Peronosporaceae</taxon>
        <taxon>Phytophthora</taxon>
    </lineage>
</organism>
<dbReference type="AlphaFoldDB" id="A0A225UU43"/>
<dbReference type="OrthoDB" id="127943at2759"/>
<comment type="caution">
    <text evidence="1">The sequence shown here is derived from an EMBL/GenBank/DDBJ whole genome shotgun (WGS) entry which is preliminary data.</text>
</comment>
<gene>
    <name evidence="1" type="ORF">PHMEG_00033084</name>
</gene>